<comment type="caution">
    <text evidence="9">The sequence shown here is derived from an EMBL/GenBank/DDBJ whole genome shotgun (WGS) entry which is preliminary data.</text>
</comment>
<keyword evidence="2" id="KW-0645">Protease</keyword>
<keyword evidence="5 7" id="KW-0862">Zinc</keyword>
<comment type="similarity">
    <text evidence="1">Belongs to the peptidase M8 family.</text>
</comment>
<dbReference type="GO" id="GO:0046872">
    <property type="term" value="F:metal ion binding"/>
    <property type="evidence" value="ECO:0007669"/>
    <property type="project" value="UniProtKB-KW"/>
</dbReference>
<keyword evidence="6 7" id="KW-0482">Metalloprotease</keyword>
<keyword evidence="10" id="KW-1185">Reference proteome</keyword>
<reference evidence="9 10" key="1">
    <citation type="submission" date="2024-10" db="EMBL/GenBank/DDBJ databases">
        <title>Updated reference genomes for cyclostephanoid diatoms.</title>
        <authorList>
            <person name="Roberts W.R."/>
            <person name="Alverson A.J."/>
        </authorList>
    </citation>
    <scope>NUCLEOTIDE SEQUENCE [LARGE SCALE GENOMIC DNA]</scope>
    <source>
        <strain evidence="9 10">AJA228-03</strain>
    </source>
</reference>
<dbReference type="InterPro" id="IPR001577">
    <property type="entry name" value="Peptidase_M8"/>
</dbReference>
<evidence type="ECO:0000313" key="10">
    <source>
        <dbReference type="Proteomes" id="UP001530377"/>
    </source>
</evidence>
<dbReference type="SUPFAM" id="SSF55486">
    <property type="entry name" value="Metalloproteases ('zincins'), catalytic domain"/>
    <property type="match status" value="1"/>
</dbReference>
<dbReference type="EMBL" id="JALLPB020000141">
    <property type="protein sequence ID" value="KAL3816606.1"/>
    <property type="molecule type" value="Genomic_DNA"/>
</dbReference>
<dbReference type="GO" id="GO:0006508">
    <property type="term" value="P:proteolysis"/>
    <property type="evidence" value="ECO:0007669"/>
    <property type="project" value="UniProtKB-KW"/>
</dbReference>
<evidence type="ECO:0000256" key="5">
    <source>
        <dbReference type="ARBA" id="ARBA00022833"/>
    </source>
</evidence>
<keyword evidence="3 7" id="KW-0479">Metal-binding</keyword>
<dbReference type="AlphaFoldDB" id="A0ABD3RWP3"/>
<feature type="region of interest" description="Disordered" evidence="8">
    <location>
        <begin position="1"/>
        <end position="20"/>
    </location>
</feature>
<evidence type="ECO:0000256" key="8">
    <source>
        <dbReference type="SAM" id="MobiDB-lite"/>
    </source>
</evidence>
<dbReference type="Pfam" id="PF01457">
    <property type="entry name" value="Peptidase_M8"/>
    <property type="match status" value="1"/>
</dbReference>
<evidence type="ECO:0000256" key="3">
    <source>
        <dbReference type="ARBA" id="ARBA00022723"/>
    </source>
</evidence>
<dbReference type="GO" id="GO:0008237">
    <property type="term" value="F:metallopeptidase activity"/>
    <property type="evidence" value="ECO:0007669"/>
    <property type="project" value="UniProtKB-KW"/>
</dbReference>
<organism evidence="9 10">
    <name type="scientific">Cyclostephanos tholiformis</name>
    <dbReference type="NCBI Taxonomy" id="382380"/>
    <lineage>
        <taxon>Eukaryota</taxon>
        <taxon>Sar</taxon>
        <taxon>Stramenopiles</taxon>
        <taxon>Ochrophyta</taxon>
        <taxon>Bacillariophyta</taxon>
        <taxon>Coscinodiscophyceae</taxon>
        <taxon>Thalassiosirophycidae</taxon>
        <taxon>Stephanodiscales</taxon>
        <taxon>Stephanodiscaceae</taxon>
        <taxon>Cyclostephanos</taxon>
    </lineage>
</organism>
<gene>
    <name evidence="9" type="ORF">ACHAXA_001509</name>
</gene>
<feature type="binding site" evidence="7">
    <location>
        <position position="238"/>
    </location>
    <ligand>
        <name>Zn(2+)</name>
        <dbReference type="ChEBI" id="CHEBI:29105"/>
        <note>catalytic</note>
    </ligand>
</feature>
<evidence type="ECO:0000256" key="7">
    <source>
        <dbReference type="PIRSR" id="PIRSR601577-2"/>
    </source>
</evidence>
<keyword evidence="4" id="KW-0378">Hydrolase</keyword>
<comment type="cofactor">
    <cofactor evidence="7">
        <name>Zn(2+)</name>
        <dbReference type="ChEBI" id="CHEBI:29105"/>
    </cofactor>
    <text evidence="7">Binds 1 zinc ion per subunit.</text>
</comment>
<proteinExistence type="inferred from homology"/>
<accession>A0ABD3RWP3</accession>
<evidence type="ECO:0000256" key="2">
    <source>
        <dbReference type="ARBA" id="ARBA00022670"/>
    </source>
</evidence>
<dbReference type="Proteomes" id="UP001530377">
    <property type="component" value="Unassembled WGS sequence"/>
</dbReference>
<evidence type="ECO:0000256" key="4">
    <source>
        <dbReference type="ARBA" id="ARBA00022801"/>
    </source>
</evidence>
<name>A0ABD3RWP3_9STRA</name>
<protein>
    <submittedName>
        <fullName evidence="9">Uncharacterized protein</fullName>
    </submittedName>
</protein>
<evidence type="ECO:0000256" key="6">
    <source>
        <dbReference type="ARBA" id="ARBA00023049"/>
    </source>
</evidence>
<evidence type="ECO:0000313" key="9">
    <source>
        <dbReference type="EMBL" id="KAL3816606.1"/>
    </source>
</evidence>
<dbReference type="Gene3D" id="3.90.132.10">
    <property type="entry name" value="Leishmanolysin , domain 2"/>
    <property type="match status" value="1"/>
</dbReference>
<sequence length="367" mass="39433">MPPNTTVSPTSRFPTTHVPTASQSTCIDGLITSPITTCPATFDCLQNCDFGNVDTSRFNIDLSLELSSIIDSKSAYMSARAKWMEVVTGDLEPRLSSSVSSSGRGNCTNPLPTLIDDMLICGQDVAIDGVGQVLGNAGPILVRSNRTTGKRTTLIGRMRFDSADVANMVQNGSIRRVILHEMGHVIGVGTLWGINRLLDAGNNYLENTKASNVWKNDWGCVATPPVEKDGGNGTALGHWDEGCLGDELMTGVADRDMPFSRLTIASVEDLGYTVNYTAADDFDGSNTPCCNGNGVSFLSTHELSDGGRDAAILYGQNVLSESQLSDDLRLLVEDDDNGLTYVGDQMVVVLYEEEGHIFEVFVKKNDG</sequence>
<evidence type="ECO:0000256" key="1">
    <source>
        <dbReference type="ARBA" id="ARBA00005860"/>
    </source>
</evidence>